<feature type="domain" description="Ig-like" evidence="8">
    <location>
        <begin position="306"/>
        <end position="384"/>
    </location>
</feature>
<dbReference type="InterPro" id="IPR003599">
    <property type="entry name" value="Ig_sub"/>
</dbReference>
<gene>
    <name evidence="9" type="ORF">G5714_004198</name>
</gene>
<dbReference type="Pfam" id="PF13927">
    <property type="entry name" value="Ig_3"/>
    <property type="match status" value="1"/>
</dbReference>
<evidence type="ECO:0000313" key="10">
    <source>
        <dbReference type="Proteomes" id="UP000579812"/>
    </source>
</evidence>
<evidence type="ECO:0000256" key="4">
    <source>
        <dbReference type="ARBA" id="ARBA00023157"/>
    </source>
</evidence>
<dbReference type="SMART" id="SM00406">
    <property type="entry name" value="IGv"/>
    <property type="match status" value="1"/>
</dbReference>
<dbReference type="PANTHER" id="PTHR46013:SF4">
    <property type="entry name" value="B-CELL RECEPTOR CD22-RELATED"/>
    <property type="match status" value="1"/>
</dbReference>
<dbReference type="GO" id="GO:0050863">
    <property type="term" value="P:regulation of T cell activation"/>
    <property type="evidence" value="ECO:0007669"/>
    <property type="project" value="UniProtKB-ARBA"/>
</dbReference>
<dbReference type="GO" id="GO:0016020">
    <property type="term" value="C:membrane"/>
    <property type="evidence" value="ECO:0007669"/>
    <property type="project" value="UniProtKB-SubCell"/>
</dbReference>
<keyword evidence="3" id="KW-0472">Membrane</keyword>
<accession>A0A7J6DBW7</accession>
<evidence type="ECO:0000259" key="8">
    <source>
        <dbReference type="PROSITE" id="PS50835"/>
    </source>
</evidence>
<feature type="chain" id="PRO_5029501726" description="Ig-like domain-containing protein" evidence="7">
    <location>
        <begin position="18"/>
        <end position="577"/>
    </location>
</feature>
<evidence type="ECO:0000256" key="7">
    <source>
        <dbReference type="SAM" id="SignalP"/>
    </source>
</evidence>
<feature type="domain" description="Ig-like" evidence="8">
    <location>
        <begin position="391"/>
        <end position="471"/>
    </location>
</feature>
<dbReference type="PROSITE" id="PS50835">
    <property type="entry name" value="IG_LIKE"/>
    <property type="match status" value="6"/>
</dbReference>
<dbReference type="InterPro" id="IPR036179">
    <property type="entry name" value="Ig-like_dom_sf"/>
</dbReference>
<dbReference type="FunFam" id="2.60.40.10:FF:000142">
    <property type="entry name" value="V-set domain-containing T-cell activation inhibitor 1"/>
    <property type="match status" value="1"/>
</dbReference>
<dbReference type="GO" id="GO:1903037">
    <property type="term" value="P:regulation of leukocyte cell-cell adhesion"/>
    <property type="evidence" value="ECO:0007669"/>
    <property type="project" value="UniProtKB-ARBA"/>
</dbReference>
<feature type="domain" description="Ig-like" evidence="8">
    <location>
        <begin position="476"/>
        <end position="554"/>
    </location>
</feature>
<feature type="domain" description="Ig-like" evidence="8">
    <location>
        <begin position="36"/>
        <end position="123"/>
    </location>
</feature>
<dbReference type="SUPFAM" id="SSF48726">
    <property type="entry name" value="Immunoglobulin"/>
    <property type="match status" value="6"/>
</dbReference>
<feature type="domain" description="Ig-like" evidence="8">
    <location>
        <begin position="130"/>
        <end position="201"/>
    </location>
</feature>
<comment type="caution">
    <text evidence="9">The sequence shown here is derived from an EMBL/GenBank/DDBJ whole genome shotgun (WGS) entry which is preliminary data.</text>
</comment>
<dbReference type="Proteomes" id="UP000579812">
    <property type="component" value="Unassembled WGS sequence"/>
</dbReference>
<dbReference type="SMART" id="SM00409">
    <property type="entry name" value="IG"/>
    <property type="match status" value="5"/>
</dbReference>
<keyword evidence="6" id="KW-0393">Immunoglobulin domain</keyword>
<evidence type="ECO:0000256" key="1">
    <source>
        <dbReference type="ARBA" id="ARBA00004370"/>
    </source>
</evidence>
<proteinExistence type="predicted"/>
<keyword evidence="2 7" id="KW-0732">Signal</keyword>
<reference evidence="9 10" key="1">
    <citation type="submission" date="2020-04" db="EMBL/GenBank/DDBJ databases">
        <title>Chromosome-level genome assembly of a cyprinid fish Onychostoma macrolepis by integration of Nanopore Sequencing, Bionano and Hi-C technology.</title>
        <authorList>
            <person name="Wang D."/>
        </authorList>
    </citation>
    <scope>NUCLEOTIDE SEQUENCE [LARGE SCALE GENOMIC DNA]</scope>
    <source>
        <strain evidence="9">SWU-2019</strain>
        <tissue evidence="9">Muscle</tissue>
    </source>
</reference>
<dbReference type="Pfam" id="PF22705">
    <property type="entry name" value="C2-set_3"/>
    <property type="match status" value="1"/>
</dbReference>
<evidence type="ECO:0000313" key="9">
    <source>
        <dbReference type="EMBL" id="KAF4116709.1"/>
    </source>
</evidence>
<organism evidence="9 10">
    <name type="scientific">Onychostoma macrolepis</name>
    <dbReference type="NCBI Taxonomy" id="369639"/>
    <lineage>
        <taxon>Eukaryota</taxon>
        <taxon>Metazoa</taxon>
        <taxon>Chordata</taxon>
        <taxon>Craniata</taxon>
        <taxon>Vertebrata</taxon>
        <taxon>Euteleostomi</taxon>
        <taxon>Actinopterygii</taxon>
        <taxon>Neopterygii</taxon>
        <taxon>Teleostei</taxon>
        <taxon>Ostariophysi</taxon>
        <taxon>Cypriniformes</taxon>
        <taxon>Cyprinidae</taxon>
        <taxon>Acrossocheilinae</taxon>
        <taxon>Onychostoma</taxon>
    </lineage>
</organism>
<feature type="domain" description="Ig-like" evidence="8">
    <location>
        <begin position="210"/>
        <end position="281"/>
    </location>
</feature>
<protein>
    <recommendedName>
        <fullName evidence="8">Ig-like domain-containing protein</fullName>
    </recommendedName>
</protein>
<name>A0A7J6DBW7_9TELE</name>
<sequence length="577" mass="64489">MKLICLTLLIISGITDSRSEQYEVVEAAGPVLAVAGEDVILPCSVKPSISVVDMRVEWFRLDLRDSQLVHLYEDHRRTELIHQELQRGDASLKLSSVRVSDEGLYKCFIQSRSWSDDATVNVSVEAVGRPPVITVDGFDHSGGLHLQCESGGWYPEPDLEWLNSEGVRLSSETTEKHRNTDGFSVKHTVTVYERDSKIHCRFRLKHHMLETLIITTNLQVESPEGVTEGDAVHLTCKSSCTLTDRATFIWYRNSQPLPERRDRNNQLLLQSVRREDAGRYSYSFLWKFSVFINIIFILYTGPLDSPKETFVAVSPCFDIVEGDSVTMICSSDANPPLKINWFKGGTFVGSGRIYSISKIRSDHSGEYKCKSINEHGEKYSDAVTLNIMYPPKNISLFINSSGEIVEGDSVSLICSSDSDPPGEISCFKGGTFVGSGRIYNISKIRSDHSGEYKCKSRNQHGEKYSDAVTLNVMYPPRNISVSISPSDEIVEGDSVTLICSSDSNPPALNFSWFKENQKSAVGSGQGFSALQSGRFYCEVHNQHGSQRSDAVTVTGQFMQHQPSQTYKFYKNITITQP</sequence>
<keyword evidence="10" id="KW-1185">Reference proteome</keyword>
<dbReference type="SMART" id="SM00408">
    <property type="entry name" value="IGc2"/>
    <property type="match status" value="5"/>
</dbReference>
<dbReference type="Gene3D" id="2.60.40.10">
    <property type="entry name" value="Immunoglobulins"/>
    <property type="match status" value="6"/>
</dbReference>
<dbReference type="Pfam" id="PF13895">
    <property type="entry name" value="Ig_2"/>
    <property type="match status" value="3"/>
</dbReference>
<feature type="signal peptide" evidence="7">
    <location>
        <begin position="1"/>
        <end position="17"/>
    </location>
</feature>
<dbReference type="FunFam" id="2.60.40.10:FF:002319">
    <property type="entry name" value="Zgc:162154"/>
    <property type="match status" value="1"/>
</dbReference>
<dbReference type="InterPro" id="IPR013106">
    <property type="entry name" value="Ig_V-set"/>
</dbReference>
<keyword evidence="4" id="KW-1015">Disulfide bond</keyword>
<dbReference type="EMBL" id="JAAMOB010000003">
    <property type="protein sequence ID" value="KAF4116709.1"/>
    <property type="molecule type" value="Genomic_DNA"/>
</dbReference>
<keyword evidence="5" id="KW-0325">Glycoprotein</keyword>
<dbReference type="PANTHER" id="PTHR46013">
    <property type="entry name" value="VASCULAR CELL ADHESION MOLECULE 1"/>
    <property type="match status" value="1"/>
</dbReference>
<evidence type="ECO:0000256" key="5">
    <source>
        <dbReference type="ARBA" id="ARBA00023180"/>
    </source>
</evidence>
<dbReference type="InterPro" id="IPR053896">
    <property type="entry name" value="BTN3A2-like_Ig-C"/>
</dbReference>
<dbReference type="AlphaFoldDB" id="A0A7J6DBW7"/>
<dbReference type="InterPro" id="IPR013783">
    <property type="entry name" value="Ig-like_fold"/>
</dbReference>
<comment type="subcellular location">
    <subcellularLocation>
        <location evidence="1">Membrane</location>
    </subcellularLocation>
</comment>
<dbReference type="InterPro" id="IPR007110">
    <property type="entry name" value="Ig-like_dom"/>
</dbReference>
<dbReference type="InterPro" id="IPR003598">
    <property type="entry name" value="Ig_sub2"/>
</dbReference>
<evidence type="ECO:0000256" key="3">
    <source>
        <dbReference type="ARBA" id="ARBA00023136"/>
    </source>
</evidence>
<evidence type="ECO:0000256" key="2">
    <source>
        <dbReference type="ARBA" id="ARBA00022729"/>
    </source>
</evidence>
<evidence type="ECO:0000256" key="6">
    <source>
        <dbReference type="ARBA" id="ARBA00023319"/>
    </source>
</evidence>
<dbReference type="Pfam" id="PF07686">
    <property type="entry name" value="V-set"/>
    <property type="match status" value="1"/>
</dbReference>